<comment type="caution">
    <text evidence="2">The sequence shown here is derived from an EMBL/GenBank/DDBJ whole genome shotgun (WGS) entry which is preliminary data.</text>
</comment>
<keyword evidence="3" id="KW-1185">Reference proteome</keyword>
<gene>
    <name evidence="2" type="ORF">O181_094003</name>
</gene>
<feature type="compositionally biased region" description="Low complexity" evidence="1">
    <location>
        <begin position="1"/>
        <end position="18"/>
    </location>
</feature>
<name>A0A9Q3J1A3_9BASI</name>
<evidence type="ECO:0000313" key="2">
    <source>
        <dbReference type="EMBL" id="MBW0554288.1"/>
    </source>
</evidence>
<dbReference type="Proteomes" id="UP000765509">
    <property type="component" value="Unassembled WGS sequence"/>
</dbReference>
<accession>A0A9Q3J1A3</accession>
<feature type="compositionally biased region" description="Pro residues" evidence="1">
    <location>
        <begin position="33"/>
        <end position="43"/>
    </location>
</feature>
<reference evidence="2" key="1">
    <citation type="submission" date="2021-03" db="EMBL/GenBank/DDBJ databases">
        <title>Draft genome sequence of rust myrtle Austropuccinia psidii MF-1, a brazilian biotype.</title>
        <authorList>
            <person name="Quecine M.C."/>
            <person name="Pachon D.M.R."/>
            <person name="Bonatelli M.L."/>
            <person name="Correr F.H."/>
            <person name="Franceschini L.M."/>
            <person name="Leite T.F."/>
            <person name="Margarido G.R.A."/>
            <person name="Almeida C.A."/>
            <person name="Ferrarezi J.A."/>
            <person name="Labate C.A."/>
        </authorList>
    </citation>
    <scope>NUCLEOTIDE SEQUENCE</scope>
    <source>
        <strain evidence="2">MF-1</strain>
    </source>
</reference>
<proteinExistence type="predicted"/>
<feature type="region of interest" description="Disordered" evidence="1">
    <location>
        <begin position="1"/>
        <end position="106"/>
    </location>
</feature>
<protein>
    <submittedName>
        <fullName evidence="2">Uncharacterized protein</fullName>
    </submittedName>
</protein>
<evidence type="ECO:0000256" key="1">
    <source>
        <dbReference type="SAM" id="MobiDB-lite"/>
    </source>
</evidence>
<organism evidence="2 3">
    <name type="scientific">Austropuccinia psidii MF-1</name>
    <dbReference type="NCBI Taxonomy" id="1389203"/>
    <lineage>
        <taxon>Eukaryota</taxon>
        <taxon>Fungi</taxon>
        <taxon>Dikarya</taxon>
        <taxon>Basidiomycota</taxon>
        <taxon>Pucciniomycotina</taxon>
        <taxon>Pucciniomycetes</taxon>
        <taxon>Pucciniales</taxon>
        <taxon>Sphaerophragmiaceae</taxon>
        <taxon>Austropuccinia</taxon>
    </lineage>
</organism>
<sequence>MPCEQTPQQPTPGTSGTQWSEDLSHEPSQHNEPPLPGPSPPSKPPEDFPTCDPEPAVAPKQSTEDPLDPPSLTPPPFPCVTPPSTPTPVPSSPHSHNDACQEFANL</sequence>
<feature type="compositionally biased region" description="Pro residues" evidence="1">
    <location>
        <begin position="68"/>
        <end position="91"/>
    </location>
</feature>
<dbReference type="AlphaFoldDB" id="A0A9Q3J1A3"/>
<evidence type="ECO:0000313" key="3">
    <source>
        <dbReference type="Proteomes" id="UP000765509"/>
    </source>
</evidence>
<dbReference type="EMBL" id="AVOT02060932">
    <property type="protein sequence ID" value="MBW0554288.1"/>
    <property type="molecule type" value="Genomic_DNA"/>
</dbReference>